<evidence type="ECO:0000313" key="3">
    <source>
        <dbReference type="EMBL" id="VDN45562.1"/>
    </source>
</evidence>
<dbReference type="PANTHER" id="PTHR10784">
    <property type="entry name" value="TRANSLATION INITIATION FACTOR 6"/>
    <property type="match status" value="1"/>
</dbReference>
<proteinExistence type="predicted"/>
<organism evidence="5">
    <name type="scientific">Gongylonema pulchrum</name>
    <dbReference type="NCBI Taxonomy" id="637853"/>
    <lineage>
        <taxon>Eukaryota</taxon>
        <taxon>Metazoa</taxon>
        <taxon>Ecdysozoa</taxon>
        <taxon>Nematoda</taxon>
        <taxon>Chromadorea</taxon>
        <taxon>Rhabditida</taxon>
        <taxon>Spirurina</taxon>
        <taxon>Spiruromorpha</taxon>
        <taxon>Spiruroidea</taxon>
        <taxon>Gongylonematidae</taxon>
        <taxon>Gongylonema</taxon>
    </lineage>
</organism>
<dbReference type="EMBL" id="UYRT01110911">
    <property type="protein sequence ID" value="VDN45562.1"/>
    <property type="molecule type" value="Genomic_DNA"/>
</dbReference>
<evidence type="ECO:0000256" key="1">
    <source>
        <dbReference type="ARBA" id="ARBA00022540"/>
    </source>
</evidence>
<dbReference type="Gene3D" id="3.75.10.10">
    <property type="entry name" value="L-arginine/glycine Amidinotransferase, Chain A"/>
    <property type="match status" value="1"/>
</dbReference>
<dbReference type="GO" id="GO:0003743">
    <property type="term" value="F:translation initiation factor activity"/>
    <property type="evidence" value="ECO:0007669"/>
    <property type="project" value="UniProtKB-KW"/>
</dbReference>
<evidence type="ECO:0000313" key="4">
    <source>
        <dbReference type="Proteomes" id="UP000271098"/>
    </source>
</evidence>
<evidence type="ECO:0000256" key="2">
    <source>
        <dbReference type="ARBA" id="ARBA00022917"/>
    </source>
</evidence>
<dbReference type="Pfam" id="PF01912">
    <property type="entry name" value="eIF-6"/>
    <property type="match status" value="1"/>
</dbReference>
<keyword evidence="1" id="KW-0396">Initiation factor</keyword>
<dbReference type="Proteomes" id="UP000271098">
    <property type="component" value="Unassembled WGS sequence"/>
</dbReference>
<keyword evidence="4" id="KW-1185">Reference proteome</keyword>
<name>A0A183EZQ3_9BILA</name>
<reference evidence="5" key="1">
    <citation type="submission" date="2016-06" db="UniProtKB">
        <authorList>
            <consortium name="WormBaseParasite"/>
        </authorList>
    </citation>
    <scope>IDENTIFICATION</scope>
</reference>
<dbReference type="InterPro" id="IPR002769">
    <property type="entry name" value="eIF6"/>
</dbReference>
<dbReference type="SMART" id="SM00654">
    <property type="entry name" value="eIF6"/>
    <property type="match status" value="1"/>
</dbReference>
<dbReference type="AlphaFoldDB" id="A0A183EZQ3"/>
<sequence>MSVVESELADVIPVIHCSIAGTRIVGRVTAGNRKGLLVPNATTDQELQHIRNSLPDNVKIRRVDEKLSALGNVIACNDHVALVHPEISKETTQVCSDFFRFFHLIGIRLKYLSLGRLDFSSESSSIMRICALISFSRKLSFGCVTFFCSCVEQERSLSLKSYLGERGLHFSPYVLDVWVY</sequence>
<evidence type="ECO:0000313" key="5">
    <source>
        <dbReference type="WBParaSite" id="GPUH_0002647401-mRNA-1"/>
    </source>
</evidence>
<gene>
    <name evidence="3" type="ORF">GPUH_LOCUS26443</name>
</gene>
<accession>A0A183EZQ3</accession>
<keyword evidence="2" id="KW-0648">Protein biosynthesis</keyword>
<dbReference type="SUPFAM" id="SSF55909">
    <property type="entry name" value="Pentein"/>
    <property type="match status" value="1"/>
</dbReference>
<dbReference type="OrthoDB" id="4155914at2759"/>
<protein>
    <submittedName>
        <fullName evidence="5">Eukaryotic translation initiation factor 6</fullName>
    </submittedName>
</protein>
<dbReference type="GO" id="GO:0043022">
    <property type="term" value="F:ribosome binding"/>
    <property type="evidence" value="ECO:0007669"/>
    <property type="project" value="InterPro"/>
</dbReference>
<reference evidence="3 4" key="2">
    <citation type="submission" date="2018-11" db="EMBL/GenBank/DDBJ databases">
        <authorList>
            <consortium name="Pathogen Informatics"/>
        </authorList>
    </citation>
    <scope>NUCLEOTIDE SEQUENCE [LARGE SCALE GENOMIC DNA]</scope>
</reference>
<dbReference type="GO" id="GO:0042256">
    <property type="term" value="P:cytosolic ribosome assembly"/>
    <property type="evidence" value="ECO:0007669"/>
    <property type="project" value="InterPro"/>
</dbReference>
<dbReference type="WBParaSite" id="GPUH_0002647401-mRNA-1">
    <property type="protein sequence ID" value="GPUH_0002647401-mRNA-1"/>
    <property type="gene ID" value="GPUH_0002647401"/>
</dbReference>